<organism evidence="7 8">
    <name type="scientific">Acidianus manzaensis</name>
    <dbReference type="NCBI Taxonomy" id="282676"/>
    <lineage>
        <taxon>Archaea</taxon>
        <taxon>Thermoproteota</taxon>
        <taxon>Thermoprotei</taxon>
        <taxon>Sulfolobales</taxon>
        <taxon>Sulfolobaceae</taxon>
        <taxon>Acidianus</taxon>
    </lineage>
</organism>
<gene>
    <name evidence="7" type="ORF">B6F84_05560</name>
</gene>
<evidence type="ECO:0000256" key="4">
    <source>
        <dbReference type="ARBA" id="ARBA00022840"/>
    </source>
</evidence>
<dbReference type="InterPro" id="IPR003593">
    <property type="entry name" value="AAA+_ATPase"/>
</dbReference>
<evidence type="ECO:0000313" key="7">
    <source>
        <dbReference type="EMBL" id="ARM75553.1"/>
    </source>
</evidence>
<protein>
    <submittedName>
        <fullName evidence="7">AAA family ATPase</fullName>
    </submittedName>
</protein>
<dbReference type="SMART" id="SM00382">
    <property type="entry name" value="AAA"/>
    <property type="match status" value="2"/>
</dbReference>
<dbReference type="CDD" id="cd19511">
    <property type="entry name" value="RecA-like_CDC48_r2-like"/>
    <property type="match status" value="1"/>
</dbReference>
<dbReference type="GO" id="GO:0005524">
    <property type="term" value="F:ATP binding"/>
    <property type="evidence" value="ECO:0007669"/>
    <property type="project" value="UniProtKB-KW"/>
</dbReference>
<name>A0A1W6JZ51_9CREN</name>
<dbReference type="Proteomes" id="UP000193404">
    <property type="component" value="Chromosome"/>
</dbReference>
<evidence type="ECO:0000256" key="1">
    <source>
        <dbReference type="ARBA" id="ARBA00009833"/>
    </source>
</evidence>
<dbReference type="FunFam" id="3.40.50.300:FF:000018">
    <property type="entry name" value="Cell division control 48"/>
    <property type="match status" value="1"/>
</dbReference>
<dbReference type="GO" id="GO:0016887">
    <property type="term" value="F:ATP hydrolysis activity"/>
    <property type="evidence" value="ECO:0007669"/>
    <property type="project" value="InterPro"/>
</dbReference>
<dbReference type="FunFam" id="1.10.8.60:FF:000178">
    <property type="entry name" value="CDC48/VCP homolog, AAA superfamily"/>
    <property type="match status" value="1"/>
</dbReference>
<dbReference type="InterPro" id="IPR027417">
    <property type="entry name" value="P-loop_NTPase"/>
</dbReference>
<accession>A0A1W6JZ51</accession>
<evidence type="ECO:0000259" key="5">
    <source>
        <dbReference type="SMART" id="SM00382"/>
    </source>
</evidence>
<evidence type="ECO:0000256" key="3">
    <source>
        <dbReference type="ARBA" id="ARBA00022741"/>
    </source>
</evidence>
<dbReference type="PANTHER" id="PTHR23077:SF171">
    <property type="entry name" value="NUCLEAR VALOSIN-CONTAINING PROTEIN-LIKE"/>
    <property type="match status" value="1"/>
</dbReference>
<dbReference type="STRING" id="282676.B6F84_05560"/>
<feature type="domain" description="AAA+ ATPase" evidence="5">
    <location>
        <begin position="210"/>
        <end position="346"/>
    </location>
</feature>
<dbReference type="InterPro" id="IPR003338">
    <property type="entry name" value="CDC4_N-term_subdom"/>
</dbReference>
<dbReference type="InterPro" id="IPR003960">
    <property type="entry name" value="ATPase_AAA_CS"/>
</dbReference>
<proteinExistence type="inferred from homology"/>
<reference evidence="7 8" key="1">
    <citation type="submission" date="2017-03" db="EMBL/GenBank/DDBJ databases">
        <title>Sulfur activation and transportation mechanism of thermophilic Archaea Acidianus manzaensis YN-25.</title>
        <authorList>
            <person name="Ma Y."/>
            <person name="Yang Y."/>
            <person name="Xia J."/>
        </authorList>
    </citation>
    <scope>NUCLEOTIDE SEQUENCE [LARGE SCALE GENOMIC DNA]</scope>
    <source>
        <strain evidence="7 8">YN-25</strain>
    </source>
</reference>
<dbReference type="InterPro" id="IPR003959">
    <property type="entry name" value="ATPase_AAA_core"/>
</dbReference>
<dbReference type="OrthoDB" id="33382at2157"/>
<dbReference type="InterPro" id="IPR041569">
    <property type="entry name" value="AAA_lid_3"/>
</dbReference>
<keyword evidence="8" id="KW-1185">Reference proteome</keyword>
<dbReference type="CDD" id="cd19503">
    <property type="entry name" value="RecA-like_CDC48_NLV2_r1-like"/>
    <property type="match status" value="1"/>
</dbReference>
<evidence type="ECO:0000256" key="2">
    <source>
        <dbReference type="ARBA" id="ARBA00022737"/>
    </source>
</evidence>
<evidence type="ECO:0000259" key="6">
    <source>
        <dbReference type="SMART" id="SM01073"/>
    </source>
</evidence>
<comment type="similarity">
    <text evidence="1">Belongs to the AAA ATPase family. CDC48 subfamily.</text>
</comment>
<dbReference type="Pfam" id="PF00004">
    <property type="entry name" value="AAA"/>
    <property type="match status" value="2"/>
</dbReference>
<dbReference type="InterPro" id="IPR050168">
    <property type="entry name" value="AAA_ATPase_domain"/>
</dbReference>
<feature type="domain" description="AAA+ ATPase" evidence="5">
    <location>
        <begin position="470"/>
        <end position="607"/>
    </location>
</feature>
<dbReference type="PROSITE" id="PS00674">
    <property type="entry name" value="AAA"/>
    <property type="match status" value="1"/>
</dbReference>
<dbReference type="EMBL" id="CP020477">
    <property type="protein sequence ID" value="ARM75553.1"/>
    <property type="molecule type" value="Genomic_DNA"/>
</dbReference>
<dbReference type="SMART" id="SM01073">
    <property type="entry name" value="CDC48_N"/>
    <property type="match status" value="1"/>
</dbReference>
<dbReference type="KEGG" id="aman:B6F84_05560"/>
<dbReference type="Gene3D" id="3.40.50.300">
    <property type="entry name" value="P-loop containing nucleotide triphosphate hydrolases"/>
    <property type="match status" value="2"/>
</dbReference>
<dbReference type="Pfam" id="PF17862">
    <property type="entry name" value="AAA_lid_3"/>
    <property type="match status" value="2"/>
</dbReference>
<keyword evidence="4" id="KW-0067">ATP-binding</keyword>
<dbReference type="SUPFAM" id="SSF52540">
    <property type="entry name" value="P-loop containing nucleoside triphosphate hydrolases"/>
    <property type="match status" value="2"/>
</dbReference>
<dbReference type="Gene3D" id="1.10.8.60">
    <property type="match status" value="2"/>
</dbReference>
<dbReference type="PANTHER" id="PTHR23077">
    <property type="entry name" value="AAA-FAMILY ATPASE"/>
    <property type="match status" value="1"/>
</dbReference>
<dbReference type="AlphaFoldDB" id="A0A1W6JZ51"/>
<keyword evidence="2" id="KW-0677">Repeat</keyword>
<evidence type="ECO:0000313" key="8">
    <source>
        <dbReference type="Proteomes" id="UP000193404"/>
    </source>
</evidence>
<keyword evidence="3" id="KW-0547">Nucleotide-binding</keyword>
<feature type="domain" description="CDC48 N-terminal subdomain" evidence="6">
    <location>
        <begin position="20"/>
        <end position="94"/>
    </location>
</feature>
<sequence>MLSLIIIMEKDLHFANIYSNRKIKQRYLALANSSLMKEYNILPGDTIIIYGDKFAPFLVQENRDNEGGIVVSEEDMRWLSVRDGEKVIFRKVDAISLDSITLSPTTQKQFDVRKISIDLRGKPVMRRLPIYTKDGEFVVVAFSPQGEVGLVTGDTVINIASSSVKIAQKDIPYVTLEDVGGLTEQIQTLLEIAEISLLKPEIPRLFGLRPPKGVLLYGPPGTGKTLLAKAIANSTMANFFYISGPEVASKYYGESEKRLREIFEQAAKDYPSIIFIDEIDAIAPSRDAASSEADRRIVAQLLTLMDGVSSRSGILVIGATNRPNAIDPALRRPGRFDREIEIPVPGKKERLDILKIHTRRLKLDNDVSLEKLAEITHGFVGADLEALVREAVMNALKRVKNYEDVIVTQSDFIDAMKRVQPSGLREFRVEIPNTTWEDIIGLDDIKLELKEVVEWPLKNPSLYEYMNAEVPSGILLYGPPGTGKTMLARAVAHESGANFIAVNGPELLNMWVGESERAVREVFKKARQASPTIVFFDEIDSLAVARGSDPNKVTERIVSQLLTEMDGISKRNERVISIAATNRPDILDPALLRPGRLEKIIYVPPPDFNGRKAIFVNLISKHPHEEEIDYNYIAKITEFYTPADIKGVVNRAVLLAIRKGMISNQKPKLTQDDIVASINFIRPTLNASTLSYYQHFTDRIRQSGGGYA</sequence>
<dbReference type="FunFam" id="3.40.50.300:FF:000012">
    <property type="entry name" value="Transitional endoplasmic reticulum ATPase"/>
    <property type="match status" value="1"/>
</dbReference>